<reference evidence="3" key="1">
    <citation type="submission" date="2017-03" db="EMBL/GenBank/DDBJ databases">
        <title>Phytopthora megakarya and P. palmivora, two closely related causual agents of cacao black pod achieved similar genome size and gene model numbers by different mechanisms.</title>
        <authorList>
            <person name="Ali S."/>
            <person name="Shao J."/>
            <person name="Larry D.J."/>
            <person name="Kronmiller B."/>
            <person name="Shen D."/>
            <person name="Strem M.D."/>
            <person name="Melnick R.L."/>
            <person name="Guiltinan M.J."/>
            <person name="Tyler B.M."/>
            <person name="Meinhardt L.W."/>
            <person name="Bailey B.A."/>
        </authorList>
    </citation>
    <scope>NUCLEOTIDE SEQUENCE [LARGE SCALE GENOMIC DNA]</scope>
    <source>
        <strain evidence="3">zdho120</strain>
    </source>
</reference>
<dbReference type="AlphaFoldDB" id="A0A225W6P0"/>
<gene>
    <name evidence="2" type="ORF">PHMEG_00014318</name>
</gene>
<dbReference type="InterPro" id="IPR038717">
    <property type="entry name" value="Tc1-like_DDE_dom"/>
</dbReference>
<dbReference type="PANTHER" id="PTHR23022">
    <property type="entry name" value="TRANSPOSABLE ELEMENT-RELATED"/>
    <property type="match status" value="1"/>
</dbReference>
<protein>
    <submittedName>
        <fullName evidence="2">Transposase</fullName>
    </submittedName>
</protein>
<dbReference type="Proteomes" id="UP000198211">
    <property type="component" value="Unassembled WGS sequence"/>
</dbReference>
<dbReference type="Pfam" id="PF13358">
    <property type="entry name" value="DDE_3"/>
    <property type="match status" value="1"/>
</dbReference>
<dbReference type="PANTHER" id="PTHR23022:SF129">
    <property type="entry name" value="TRANSPOSABLE ELEMENT TC3 TRANSPOSASE"/>
    <property type="match status" value="1"/>
</dbReference>
<accession>A0A225W6P0</accession>
<dbReference type="OrthoDB" id="164332at2759"/>
<evidence type="ECO:0000259" key="1">
    <source>
        <dbReference type="Pfam" id="PF13358"/>
    </source>
</evidence>
<evidence type="ECO:0000313" key="3">
    <source>
        <dbReference type="Proteomes" id="UP000198211"/>
    </source>
</evidence>
<proteinExistence type="predicted"/>
<name>A0A225W6P0_9STRA</name>
<dbReference type="GO" id="GO:0003676">
    <property type="term" value="F:nucleic acid binding"/>
    <property type="evidence" value="ECO:0007669"/>
    <property type="project" value="InterPro"/>
</dbReference>
<dbReference type="STRING" id="4795.A0A225W6P0"/>
<sequence>MRQPVRQTVCRQNGGGLSSAGTTKLAVLEGSQNSDSYVYILSEYLLRYAHRTYGTDFMFQQDNASIHTSVRAKEFFQEQELSLARSPDLNPIENLWAIISRAVYPNGKQYQNVAELTKAVVHAWNTIPDTTLANLVDNSMPTRCIEVLGKKGGKTLYYTFATPNWRSQSMGSQPVHVCLMPRKIVQRGSPQVKTRGCTWCKQRELRPAMEDALVEYVEENCLYTLTQM</sequence>
<comment type="caution">
    <text evidence="2">The sequence shown here is derived from an EMBL/GenBank/DDBJ whole genome shotgun (WGS) entry which is preliminary data.</text>
</comment>
<organism evidence="2 3">
    <name type="scientific">Phytophthora megakarya</name>
    <dbReference type="NCBI Taxonomy" id="4795"/>
    <lineage>
        <taxon>Eukaryota</taxon>
        <taxon>Sar</taxon>
        <taxon>Stramenopiles</taxon>
        <taxon>Oomycota</taxon>
        <taxon>Peronosporomycetes</taxon>
        <taxon>Peronosporales</taxon>
        <taxon>Peronosporaceae</taxon>
        <taxon>Phytophthora</taxon>
    </lineage>
</organism>
<evidence type="ECO:0000313" key="2">
    <source>
        <dbReference type="EMBL" id="OWZ12510.1"/>
    </source>
</evidence>
<feature type="domain" description="Tc1-like transposase DDE" evidence="1">
    <location>
        <begin position="23"/>
        <end position="115"/>
    </location>
</feature>
<dbReference type="InterPro" id="IPR036397">
    <property type="entry name" value="RNaseH_sf"/>
</dbReference>
<dbReference type="InterPro" id="IPR052338">
    <property type="entry name" value="Transposase_5"/>
</dbReference>
<keyword evidence="3" id="KW-1185">Reference proteome</keyword>
<dbReference type="EMBL" id="NBNE01001825">
    <property type="protein sequence ID" value="OWZ12510.1"/>
    <property type="molecule type" value="Genomic_DNA"/>
</dbReference>
<dbReference type="Gene3D" id="3.30.420.10">
    <property type="entry name" value="Ribonuclease H-like superfamily/Ribonuclease H"/>
    <property type="match status" value="1"/>
</dbReference>